<accession>A0A8S4D2R6</accession>
<dbReference type="EMBL" id="CAJHNJ030000002">
    <property type="protein sequence ID" value="CAG9091168.1"/>
    <property type="molecule type" value="Genomic_DNA"/>
</dbReference>
<feature type="compositionally biased region" description="Basic and acidic residues" evidence="1">
    <location>
        <begin position="26"/>
        <end position="54"/>
    </location>
</feature>
<dbReference type="Proteomes" id="UP000653454">
    <property type="component" value="Unassembled WGS sequence"/>
</dbReference>
<feature type="chain" id="PRO_5035875515" evidence="2">
    <location>
        <begin position="21"/>
        <end position="94"/>
    </location>
</feature>
<feature type="region of interest" description="Disordered" evidence="1">
    <location>
        <begin position="26"/>
        <end position="62"/>
    </location>
</feature>
<evidence type="ECO:0000256" key="1">
    <source>
        <dbReference type="SAM" id="MobiDB-lite"/>
    </source>
</evidence>
<evidence type="ECO:0000313" key="3">
    <source>
        <dbReference type="EMBL" id="CAG9091168.1"/>
    </source>
</evidence>
<organism evidence="3 4">
    <name type="scientific">Plutella xylostella</name>
    <name type="common">Diamondback moth</name>
    <name type="synonym">Plutella maculipennis</name>
    <dbReference type="NCBI Taxonomy" id="51655"/>
    <lineage>
        <taxon>Eukaryota</taxon>
        <taxon>Metazoa</taxon>
        <taxon>Ecdysozoa</taxon>
        <taxon>Arthropoda</taxon>
        <taxon>Hexapoda</taxon>
        <taxon>Insecta</taxon>
        <taxon>Pterygota</taxon>
        <taxon>Neoptera</taxon>
        <taxon>Endopterygota</taxon>
        <taxon>Lepidoptera</taxon>
        <taxon>Glossata</taxon>
        <taxon>Ditrysia</taxon>
        <taxon>Yponomeutoidea</taxon>
        <taxon>Plutellidae</taxon>
        <taxon>Plutella</taxon>
    </lineage>
</organism>
<dbReference type="AlphaFoldDB" id="A0A8S4D2R6"/>
<feature type="signal peptide" evidence="2">
    <location>
        <begin position="1"/>
        <end position="20"/>
    </location>
</feature>
<comment type="caution">
    <text evidence="3">The sequence shown here is derived from an EMBL/GenBank/DDBJ whole genome shotgun (WGS) entry which is preliminary data.</text>
</comment>
<name>A0A8S4D2R6_PLUXY</name>
<proteinExistence type="predicted"/>
<keyword evidence="2" id="KW-0732">Signal</keyword>
<gene>
    <name evidence="3" type="ORF">PLXY2_LOCUS745</name>
</gene>
<keyword evidence="4" id="KW-1185">Reference proteome</keyword>
<protein>
    <submittedName>
        <fullName evidence="3">(diamondback moth) hypothetical protein</fullName>
    </submittedName>
</protein>
<sequence>MSNQILVFLLLTTLIATAIARPADDVEKDAEKLKDKVPKDPKGEVKPEDMKKPGGPDASKNNMLTDGLQKIPIFGSFVSMGTKLAQPLLGGYFF</sequence>
<evidence type="ECO:0000256" key="2">
    <source>
        <dbReference type="SAM" id="SignalP"/>
    </source>
</evidence>
<evidence type="ECO:0000313" key="4">
    <source>
        <dbReference type="Proteomes" id="UP000653454"/>
    </source>
</evidence>
<reference evidence="3" key="1">
    <citation type="submission" date="2020-11" db="EMBL/GenBank/DDBJ databases">
        <authorList>
            <person name="Whiteford S."/>
        </authorList>
    </citation>
    <scope>NUCLEOTIDE SEQUENCE</scope>
</reference>